<dbReference type="EMBL" id="CP012673">
    <property type="protein sequence ID" value="AUX39524.1"/>
    <property type="molecule type" value="Genomic_DNA"/>
</dbReference>
<gene>
    <name evidence="2" type="ORF">SOCE26_009170</name>
</gene>
<dbReference type="SUPFAM" id="SSF54427">
    <property type="entry name" value="NTF2-like"/>
    <property type="match status" value="1"/>
</dbReference>
<dbReference type="InterPro" id="IPR048469">
    <property type="entry name" value="YchJ-like_M"/>
</dbReference>
<protein>
    <recommendedName>
        <fullName evidence="1">YchJ-like middle NTF2-like domain-containing protein</fullName>
    </recommendedName>
</protein>
<name>A0A2L0EJT1_SORCE</name>
<evidence type="ECO:0000313" key="3">
    <source>
        <dbReference type="Proteomes" id="UP000238348"/>
    </source>
</evidence>
<sequence>MTAMTRDVRPGRGTLSRLCPCGSGRSYRECCAPYHLGDREAPDAVSLMRSRYAAFAVGDAVYLWNTLHMGHTDRGRDREVVVRELKATIHQHRYRGLKILDSRESGSSASVLFLAKIFEEGADRSFVELSDFLHDGEGWRYLHGVAVPRARVGAAPEGLTIPTFSSLVR</sequence>
<organism evidence="2 3">
    <name type="scientific">Sorangium cellulosum</name>
    <name type="common">Polyangium cellulosum</name>
    <dbReference type="NCBI Taxonomy" id="56"/>
    <lineage>
        <taxon>Bacteria</taxon>
        <taxon>Pseudomonadati</taxon>
        <taxon>Myxococcota</taxon>
        <taxon>Polyangia</taxon>
        <taxon>Polyangiales</taxon>
        <taxon>Polyangiaceae</taxon>
        <taxon>Sorangium</taxon>
    </lineage>
</organism>
<dbReference type="Proteomes" id="UP000238348">
    <property type="component" value="Chromosome"/>
</dbReference>
<dbReference type="RefSeq" id="WP_420854393.1">
    <property type="nucleotide sequence ID" value="NZ_CP012673.1"/>
</dbReference>
<dbReference type="AlphaFoldDB" id="A0A2L0EJT1"/>
<accession>A0A2L0EJT1</accession>
<evidence type="ECO:0000313" key="2">
    <source>
        <dbReference type="EMBL" id="AUX39524.1"/>
    </source>
</evidence>
<dbReference type="InterPro" id="IPR032710">
    <property type="entry name" value="NTF2-like_dom_sf"/>
</dbReference>
<reference evidence="2 3" key="1">
    <citation type="submission" date="2015-09" db="EMBL/GenBank/DDBJ databases">
        <title>Sorangium comparison.</title>
        <authorList>
            <person name="Zaburannyi N."/>
            <person name="Bunk B."/>
            <person name="Overmann J."/>
            <person name="Mueller R."/>
        </authorList>
    </citation>
    <scope>NUCLEOTIDE SEQUENCE [LARGE SCALE GENOMIC DNA]</scope>
    <source>
        <strain evidence="2 3">So ce26</strain>
    </source>
</reference>
<dbReference type="InterPro" id="IPR004027">
    <property type="entry name" value="SEC_C_motif"/>
</dbReference>
<proteinExistence type="predicted"/>
<dbReference type="Pfam" id="PF17775">
    <property type="entry name" value="YchJ_M-like"/>
    <property type="match status" value="1"/>
</dbReference>
<evidence type="ECO:0000259" key="1">
    <source>
        <dbReference type="Pfam" id="PF17775"/>
    </source>
</evidence>
<dbReference type="Pfam" id="PF02810">
    <property type="entry name" value="SEC-C"/>
    <property type="match status" value="1"/>
</dbReference>
<dbReference type="Gene3D" id="3.10.450.50">
    <property type="match status" value="1"/>
</dbReference>
<feature type="domain" description="YchJ-like middle NTF2-like" evidence="1">
    <location>
        <begin position="44"/>
        <end position="144"/>
    </location>
</feature>